<evidence type="ECO:0000313" key="3">
    <source>
        <dbReference type="Proteomes" id="UP000077202"/>
    </source>
</evidence>
<name>A0A176VCL3_MARPO</name>
<feature type="region of interest" description="Disordered" evidence="1">
    <location>
        <begin position="39"/>
        <end position="71"/>
    </location>
</feature>
<evidence type="ECO:0000256" key="1">
    <source>
        <dbReference type="SAM" id="MobiDB-lite"/>
    </source>
</evidence>
<dbReference type="EMBL" id="LVLJ01004086">
    <property type="protein sequence ID" value="OAE18263.1"/>
    <property type="molecule type" value="Genomic_DNA"/>
</dbReference>
<reference evidence="2" key="1">
    <citation type="submission" date="2016-03" db="EMBL/GenBank/DDBJ databases">
        <title>Mechanisms controlling the formation of the plant cell surface in tip-growing cells are functionally conserved among land plants.</title>
        <authorList>
            <person name="Honkanen S."/>
            <person name="Jones V.A."/>
            <person name="Morieri G."/>
            <person name="Champion C."/>
            <person name="Hetherington A.J."/>
            <person name="Kelly S."/>
            <person name="Saint-Marcoux D."/>
            <person name="Proust H."/>
            <person name="Prescott H."/>
            <person name="Dolan L."/>
        </authorList>
    </citation>
    <scope>NUCLEOTIDE SEQUENCE [LARGE SCALE GENOMIC DNA]</scope>
    <source>
        <tissue evidence="2">Whole gametophyte</tissue>
    </source>
</reference>
<dbReference type="Proteomes" id="UP000077202">
    <property type="component" value="Unassembled WGS sequence"/>
</dbReference>
<sequence>MSGRSTGATTTRSRDKVGARALLSSMSLSLSLSLPLDLGLTGTGREMSRDDTEMNSDPSEDRKNHFVSAMF</sequence>
<keyword evidence="3" id="KW-1185">Reference proteome</keyword>
<comment type="caution">
    <text evidence="2">The sequence shown here is derived from an EMBL/GenBank/DDBJ whole genome shotgun (WGS) entry which is preliminary data.</text>
</comment>
<gene>
    <name evidence="2" type="ORF">AXG93_723s1150</name>
</gene>
<evidence type="ECO:0000313" key="2">
    <source>
        <dbReference type="EMBL" id="OAE18263.1"/>
    </source>
</evidence>
<proteinExistence type="predicted"/>
<protein>
    <submittedName>
        <fullName evidence="2">Uncharacterized protein</fullName>
    </submittedName>
</protein>
<organism evidence="2 3">
    <name type="scientific">Marchantia polymorpha subsp. ruderalis</name>
    <dbReference type="NCBI Taxonomy" id="1480154"/>
    <lineage>
        <taxon>Eukaryota</taxon>
        <taxon>Viridiplantae</taxon>
        <taxon>Streptophyta</taxon>
        <taxon>Embryophyta</taxon>
        <taxon>Marchantiophyta</taxon>
        <taxon>Marchantiopsida</taxon>
        <taxon>Marchantiidae</taxon>
        <taxon>Marchantiales</taxon>
        <taxon>Marchantiaceae</taxon>
        <taxon>Marchantia</taxon>
    </lineage>
</organism>
<accession>A0A176VCL3</accession>
<dbReference type="AlphaFoldDB" id="A0A176VCL3"/>